<name>A0AAE9WDW0_9SCHI</name>
<dbReference type="GO" id="GO:0034599">
    <property type="term" value="P:cellular response to oxidative stress"/>
    <property type="evidence" value="ECO:0007669"/>
    <property type="project" value="TreeGrafter"/>
</dbReference>
<dbReference type="GeneID" id="80877089"/>
<dbReference type="InterPro" id="IPR014025">
    <property type="entry name" value="Glutaredoxin_subgr"/>
</dbReference>
<organism evidence="6 7">
    <name type="scientific">Schizosaccharomyces osmophilus</name>
    <dbReference type="NCBI Taxonomy" id="2545709"/>
    <lineage>
        <taxon>Eukaryota</taxon>
        <taxon>Fungi</taxon>
        <taxon>Dikarya</taxon>
        <taxon>Ascomycota</taxon>
        <taxon>Taphrinomycotina</taxon>
        <taxon>Schizosaccharomycetes</taxon>
        <taxon>Schizosaccharomycetales</taxon>
        <taxon>Schizosaccharomycetaceae</taxon>
        <taxon>Schizosaccharomyces</taxon>
    </lineage>
</organism>
<dbReference type="InterPro" id="IPR011899">
    <property type="entry name" value="Glutaredoxin_euk/vir"/>
</dbReference>
<dbReference type="Proteomes" id="UP001212411">
    <property type="component" value="Chromosome 2"/>
</dbReference>
<evidence type="ECO:0000256" key="4">
    <source>
        <dbReference type="ARBA" id="ARBA00023284"/>
    </source>
</evidence>
<keyword evidence="4" id="KW-0676">Redox-active center</keyword>
<dbReference type="InterPro" id="IPR011767">
    <property type="entry name" value="GLR_AS"/>
</dbReference>
<dbReference type="CDD" id="cd03419">
    <property type="entry name" value="GRX_GRXh_1_2_like"/>
    <property type="match status" value="1"/>
</dbReference>
<proteinExistence type="predicted"/>
<evidence type="ECO:0000313" key="6">
    <source>
        <dbReference type="EMBL" id="WBW74125.1"/>
    </source>
</evidence>
<dbReference type="FunFam" id="3.40.30.10:FF:000276">
    <property type="entry name" value="Glutaredoxin 3"/>
    <property type="match status" value="1"/>
</dbReference>
<evidence type="ECO:0000256" key="3">
    <source>
        <dbReference type="ARBA" id="ARBA00023157"/>
    </source>
</evidence>
<dbReference type="EMBL" id="CP115612">
    <property type="protein sequence ID" value="WBW74125.1"/>
    <property type="molecule type" value="Genomic_DNA"/>
</dbReference>
<evidence type="ECO:0000259" key="5">
    <source>
        <dbReference type="Pfam" id="PF00462"/>
    </source>
</evidence>
<dbReference type="InterPro" id="IPR036249">
    <property type="entry name" value="Thioredoxin-like_sf"/>
</dbReference>
<dbReference type="NCBIfam" id="TIGR02180">
    <property type="entry name" value="GRX_euk"/>
    <property type="match status" value="1"/>
</dbReference>
<dbReference type="RefSeq" id="XP_056038368.1">
    <property type="nucleotide sequence ID" value="XM_056182400.1"/>
</dbReference>
<keyword evidence="1" id="KW-0813">Transport</keyword>
<protein>
    <submittedName>
        <fullName evidence="6">Glutaredoxin Grx1</fullName>
    </submittedName>
</protein>
<sequence>MSVEQFVDTTIANNDVVVFAKTYCPYCHATEKVIADEKIKAKVIQLDILDNGDEIQAYLLKKTGQRTVPSVFVHQKHIGGNSDFQTLYKKGGLSDLSGTA</sequence>
<dbReference type="GO" id="GO:0015038">
    <property type="term" value="F:glutathione disulfide oxidoreductase activity"/>
    <property type="evidence" value="ECO:0007669"/>
    <property type="project" value="TreeGrafter"/>
</dbReference>
<evidence type="ECO:0000256" key="1">
    <source>
        <dbReference type="ARBA" id="ARBA00022448"/>
    </source>
</evidence>
<reference evidence="6 7" key="1">
    <citation type="journal article" date="2023" name="G3 (Bethesda)">
        <title>A high-quality reference genome for the fission yeast Schizosaccharomyces osmophilus.</title>
        <authorList>
            <person name="Jia G.S."/>
            <person name="Zhang W.C."/>
            <person name="Liang Y."/>
            <person name="Liu X.H."/>
            <person name="Rhind N."/>
            <person name="Pidoux A."/>
            <person name="Brysch-Herzberg M."/>
            <person name="Du L.L."/>
        </authorList>
    </citation>
    <scope>NUCLEOTIDE SEQUENCE [LARGE SCALE GENOMIC DNA]</scope>
    <source>
        <strain evidence="6 7">CBS 15793</strain>
    </source>
</reference>
<keyword evidence="3" id="KW-1015">Disulfide bond</keyword>
<dbReference type="PROSITE" id="PS51354">
    <property type="entry name" value="GLUTAREDOXIN_2"/>
    <property type="match status" value="1"/>
</dbReference>
<feature type="domain" description="Glutaredoxin" evidence="5">
    <location>
        <begin position="16"/>
        <end position="78"/>
    </location>
</feature>
<keyword evidence="7" id="KW-1185">Reference proteome</keyword>
<gene>
    <name evidence="6" type="primary">grx1</name>
    <name evidence="6" type="ORF">SOMG_03611</name>
</gene>
<dbReference type="SUPFAM" id="SSF52833">
    <property type="entry name" value="Thioredoxin-like"/>
    <property type="match status" value="1"/>
</dbReference>
<dbReference type="PANTHER" id="PTHR45694">
    <property type="entry name" value="GLUTAREDOXIN 2"/>
    <property type="match status" value="1"/>
</dbReference>
<dbReference type="Pfam" id="PF00462">
    <property type="entry name" value="Glutaredoxin"/>
    <property type="match status" value="1"/>
</dbReference>
<dbReference type="Gene3D" id="3.40.30.10">
    <property type="entry name" value="Glutaredoxin"/>
    <property type="match status" value="1"/>
</dbReference>
<dbReference type="PROSITE" id="PS00195">
    <property type="entry name" value="GLUTAREDOXIN_1"/>
    <property type="match status" value="1"/>
</dbReference>
<dbReference type="GO" id="GO:0005737">
    <property type="term" value="C:cytoplasm"/>
    <property type="evidence" value="ECO:0007669"/>
    <property type="project" value="TreeGrafter"/>
</dbReference>
<evidence type="ECO:0000313" key="7">
    <source>
        <dbReference type="Proteomes" id="UP001212411"/>
    </source>
</evidence>
<accession>A0AAE9WDW0</accession>
<dbReference type="AlphaFoldDB" id="A0AAE9WDW0"/>
<dbReference type="KEGG" id="som:SOMG_03611"/>
<dbReference type="PANTHER" id="PTHR45694:SF18">
    <property type="entry name" value="GLUTAREDOXIN-1-RELATED"/>
    <property type="match status" value="1"/>
</dbReference>
<keyword evidence="2" id="KW-0249">Electron transport</keyword>
<dbReference type="PRINTS" id="PR00160">
    <property type="entry name" value="GLUTAREDOXIN"/>
</dbReference>
<dbReference type="GO" id="GO:0005634">
    <property type="term" value="C:nucleus"/>
    <property type="evidence" value="ECO:0007669"/>
    <property type="project" value="TreeGrafter"/>
</dbReference>
<dbReference type="InterPro" id="IPR002109">
    <property type="entry name" value="Glutaredoxin"/>
</dbReference>
<evidence type="ECO:0000256" key="2">
    <source>
        <dbReference type="ARBA" id="ARBA00022982"/>
    </source>
</evidence>